<feature type="region of interest" description="Disordered" evidence="1">
    <location>
        <begin position="215"/>
        <end position="236"/>
    </location>
</feature>
<dbReference type="AlphaFoldDB" id="A0A4Y9RTE8"/>
<dbReference type="Proteomes" id="UP000298438">
    <property type="component" value="Unassembled WGS sequence"/>
</dbReference>
<sequence length="236" mass="27231">MARLPRFVLPNQPHHIIQTGNNNQPVFQDEDDYREFLAMLKTAAKQFKVAIHAYCLMPNHVHLLASPSDGEGLARMMQWMGRKYVPYFNSKYGRTGTLWAGRYKTSVVDPDEYFLPCSLYVELNPVRSGAAHTPQEYPWTSFNHHIGTRQDTLITDHPRYWSLGNTPFQREAAYTQLADKPQSRKELEFISAAVLKGWPLGSDTFKRTLEQRAKRQVLPAKRGRPRKMTVATQPDR</sequence>
<evidence type="ECO:0000313" key="3">
    <source>
        <dbReference type="EMBL" id="TFW10809.1"/>
    </source>
</evidence>
<comment type="caution">
    <text evidence="3">The sequence shown here is derived from an EMBL/GenBank/DDBJ whole genome shotgun (WGS) entry which is preliminary data.</text>
</comment>
<dbReference type="GO" id="GO:0006313">
    <property type="term" value="P:DNA transposition"/>
    <property type="evidence" value="ECO:0007669"/>
    <property type="project" value="InterPro"/>
</dbReference>
<dbReference type="GO" id="GO:0003677">
    <property type="term" value="F:DNA binding"/>
    <property type="evidence" value="ECO:0007669"/>
    <property type="project" value="InterPro"/>
</dbReference>
<dbReference type="EMBL" id="SPVF01000269">
    <property type="protein sequence ID" value="TFW10809.1"/>
    <property type="molecule type" value="Genomic_DNA"/>
</dbReference>
<dbReference type="RefSeq" id="WP_135209476.1">
    <property type="nucleotide sequence ID" value="NZ_SPVF01000269.1"/>
</dbReference>
<dbReference type="GO" id="GO:0004803">
    <property type="term" value="F:transposase activity"/>
    <property type="evidence" value="ECO:0007669"/>
    <property type="project" value="InterPro"/>
</dbReference>
<protein>
    <submittedName>
        <fullName evidence="3">Transposase</fullName>
    </submittedName>
</protein>
<evidence type="ECO:0000259" key="2">
    <source>
        <dbReference type="SMART" id="SM01321"/>
    </source>
</evidence>
<gene>
    <name evidence="3" type="ORF">E4L96_22555</name>
</gene>
<dbReference type="Gene3D" id="3.30.70.1290">
    <property type="entry name" value="Transposase IS200-like"/>
    <property type="match status" value="1"/>
</dbReference>
<dbReference type="PANTHER" id="PTHR34322:SF2">
    <property type="entry name" value="TRANSPOSASE IS200-LIKE DOMAIN-CONTAINING PROTEIN"/>
    <property type="match status" value="1"/>
</dbReference>
<dbReference type="InterPro" id="IPR002686">
    <property type="entry name" value="Transposase_17"/>
</dbReference>
<dbReference type="OrthoDB" id="9814067at2"/>
<dbReference type="Pfam" id="PF01797">
    <property type="entry name" value="Y1_Tnp"/>
    <property type="match status" value="1"/>
</dbReference>
<dbReference type="SUPFAM" id="SSF143422">
    <property type="entry name" value="Transposase IS200-like"/>
    <property type="match status" value="1"/>
</dbReference>
<evidence type="ECO:0000313" key="4">
    <source>
        <dbReference type="Proteomes" id="UP000298438"/>
    </source>
</evidence>
<name>A0A4Y9RTE8_9BURK</name>
<organism evidence="3 4">
    <name type="scientific">Zemynaea arenosa</name>
    <dbReference type="NCBI Taxonomy" id="2561931"/>
    <lineage>
        <taxon>Bacteria</taxon>
        <taxon>Pseudomonadati</taxon>
        <taxon>Pseudomonadota</taxon>
        <taxon>Betaproteobacteria</taxon>
        <taxon>Burkholderiales</taxon>
        <taxon>Oxalobacteraceae</taxon>
        <taxon>Telluria group</taxon>
        <taxon>Zemynaea</taxon>
    </lineage>
</organism>
<accession>A0A4Y9RTE8</accession>
<dbReference type="SMART" id="SM01321">
    <property type="entry name" value="Y1_Tnp"/>
    <property type="match status" value="1"/>
</dbReference>
<keyword evidence="4" id="KW-1185">Reference proteome</keyword>
<dbReference type="PANTHER" id="PTHR34322">
    <property type="entry name" value="TRANSPOSASE, Y1_TNP DOMAIN-CONTAINING"/>
    <property type="match status" value="1"/>
</dbReference>
<dbReference type="InterPro" id="IPR036515">
    <property type="entry name" value="Transposase_17_sf"/>
</dbReference>
<reference evidence="3 4" key="1">
    <citation type="submission" date="2019-03" db="EMBL/GenBank/DDBJ databases">
        <title>Draft Genome Sequence of Massilia arenosa sp. nov., a Novel Massilia Species Isolated from a Sandy-loam Maize Soil.</title>
        <authorList>
            <person name="Raths R."/>
            <person name="Peta V."/>
            <person name="Bucking H."/>
        </authorList>
    </citation>
    <scope>NUCLEOTIDE SEQUENCE [LARGE SCALE GENOMIC DNA]</scope>
    <source>
        <strain evidence="3 4">MC02</strain>
    </source>
</reference>
<feature type="domain" description="Transposase IS200-like" evidence="2">
    <location>
        <begin position="9"/>
        <end position="124"/>
    </location>
</feature>
<proteinExistence type="predicted"/>
<evidence type="ECO:0000256" key="1">
    <source>
        <dbReference type="SAM" id="MobiDB-lite"/>
    </source>
</evidence>